<evidence type="ECO:0000256" key="3">
    <source>
        <dbReference type="ARBA" id="ARBA00012856"/>
    </source>
</evidence>
<accession>A0A0G3XAH7</accession>
<keyword evidence="4 8" id="KW-0554">One-carbon metabolism</keyword>
<dbReference type="PROSITE" id="PS00075">
    <property type="entry name" value="DHFR_1"/>
    <property type="match status" value="1"/>
</dbReference>
<comment type="pathway">
    <text evidence="1 8">Cofactor biosynthesis; tetrahydrofolate biosynthesis; 5,6,7,8-tetrahydrofolate from 7,8-dihydrofolate: step 1/1.</text>
</comment>
<sequence length="164" mass="18056">MPQSIFCIFARAANGVIGDRGRLPWHIPADLKRFKALTMGKPMIMGRKTFESLPGLLPGRRHVVLTRRERWACEGAHVARSPQEALALAGDEEAEIAVIGGAAIFDVFLPLANRVELTEIHADYEGDVLMPRLSPEWAETARESHPASGETPAFDFVTLRQEAA</sequence>
<evidence type="ECO:0000256" key="6">
    <source>
        <dbReference type="ARBA" id="ARBA00023002"/>
    </source>
</evidence>
<keyword evidence="6 8" id="KW-0560">Oxidoreductase</keyword>
<comment type="similarity">
    <text evidence="2 8 9">Belongs to the dihydrofolate reductase family.</text>
</comment>
<dbReference type="PROSITE" id="PS51330">
    <property type="entry name" value="DHFR_2"/>
    <property type="match status" value="1"/>
</dbReference>
<keyword evidence="5 8" id="KW-0521">NADP</keyword>
<organism evidence="11 12">
    <name type="scientific">Pelagerythrobacter marensis</name>
    <dbReference type="NCBI Taxonomy" id="543877"/>
    <lineage>
        <taxon>Bacteria</taxon>
        <taxon>Pseudomonadati</taxon>
        <taxon>Pseudomonadota</taxon>
        <taxon>Alphaproteobacteria</taxon>
        <taxon>Sphingomonadales</taxon>
        <taxon>Erythrobacteraceae</taxon>
        <taxon>Pelagerythrobacter</taxon>
    </lineage>
</organism>
<dbReference type="GO" id="GO:0005829">
    <property type="term" value="C:cytosol"/>
    <property type="evidence" value="ECO:0007669"/>
    <property type="project" value="TreeGrafter"/>
</dbReference>
<proteinExistence type="inferred from homology"/>
<dbReference type="PRINTS" id="PR00070">
    <property type="entry name" value="DHFR"/>
</dbReference>
<keyword evidence="11" id="KW-0418">Kinase</keyword>
<dbReference type="EC" id="1.5.1.3" evidence="3 8"/>
<evidence type="ECO:0000256" key="8">
    <source>
        <dbReference type="PIRNR" id="PIRNR000194"/>
    </source>
</evidence>
<reference evidence="11 12" key="1">
    <citation type="submission" date="2015-06" db="EMBL/GenBank/DDBJ databases">
        <authorList>
            <person name="Kim K.M."/>
        </authorList>
    </citation>
    <scope>NUCLEOTIDE SEQUENCE [LARGE SCALE GENOMIC DNA]</scope>
    <source>
        <strain evidence="11 12">KCTC 22370</strain>
    </source>
</reference>
<comment type="function">
    <text evidence="7 8">Key enzyme in folate metabolism. Catalyzes an essential reaction for de novo glycine and purine synthesis, and for DNA precursor synthesis.</text>
</comment>
<evidence type="ECO:0000256" key="5">
    <source>
        <dbReference type="ARBA" id="ARBA00022857"/>
    </source>
</evidence>
<name>A0A0G3XAH7_9SPHN</name>
<dbReference type="InterPro" id="IPR001796">
    <property type="entry name" value="DHFR_dom"/>
</dbReference>
<dbReference type="PANTHER" id="PTHR48069">
    <property type="entry name" value="DIHYDROFOLATE REDUCTASE"/>
    <property type="match status" value="1"/>
</dbReference>
<gene>
    <name evidence="11" type="ORF">AM2010_2147</name>
</gene>
<protein>
    <recommendedName>
        <fullName evidence="3 8">Dihydrofolate reductase</fullName>
        <ecNumber evidence="3 8">1.5.1.3</ecNumber>
    </recommendedName>
</protein>
<dbReference type="PANTHER" id="PTHR48069:SF3">
    <property type="entry name" value="DIHYDROFOLATE REDUCTASE"/>
    <property type="match status" value="1"/>
</dbReference>
<feature type="domain" description="DHFR" evidence="10">
    <location>
        <begin position="4"/>
        <end position="161"/>
    </location>
</feature>
<dbReference type="Proteomes" id="UP000037643">
    <property type="component" value="Chromosome"/>
</dbReference>
<dbReference type="GO" id="GO:0006730">
    <property type="term" value="P:one-carbon metabolic process"/>
    <property type="evidence" value="ECO:0007669"/>
    <property type="project" value="UniProtKB-KW"/>
</dbReference>
<keyword evidence="12" id="KW-1185">Reference proteome</keyword>
<dbReference type="GO" id="GO:0004146">
    <property type="term" value="F:dihydrofolate reductase activity"/>
    <property type="evidence" value="ECO:0007669"/>
    <property type="project" value="UniProtKB-EC"/>
</dbReference>
<dbReference type="STRING" id="543877.AM2010_2147"/>
<evidence type="ECO:0000256" key="2">
    <source>
        <dbReference type="ARBA" id="ARBA00009539"/>
    </source>
</evidence>
<dbReference type="Gene3D" id="3.40.430.10">
    <property type="entry name" value="Dihydrofolate Reductase, subunit A"/>
    <property type="match status" value="1"/>
</dbReference>
<comment type="catalytic activity">
    <reaction evidence="8">
        <text>(6S)-5,6,7,8-tetrahydrofolate + NADP(+) = 7,8-dihydrofolate + NADPH + H(+)</text>
        <dbReference type="Rhea" id="RHEA:15009"/>
        <dbReference type="ChEBI" id="CHEBI:15378"/>
        <dbReference type="ChEBI" id="CHEBI:57451"/>
        <dbReference type="ChEBI" id="CHEBI:57453"/>
        <dbReference type="ChEBI" id="CHEBI:57783"/>
        <dbReference type="ChEBI" id="CHEBI:58349"/>
        <dbReference type="EC" id="1.5.1.3"/>
    </reaction>
</comment>
<evidence type="ECO:0000256" key="9">
    <source>
        <dbReference type="RuleBase" id="RU004474"/>
    </source>
</evidence>
<dbReference type="InterPro" id="IPR012259">
    <property type="entry name" value="DHFR"/>
</dbReference>
<dbReference type="GO" id="GO:0016301">
    <property type="term" value="F:kinase activity"/>
    <property type="evidence" value="ECO:0007669"/>
    <property type="project" value="UniProtKB-KW"/>
</dbReference>
<dbReference type="EMBL" id="CP011805">
    <property type="protein sequence ID" value="AKM08207.1"/>
    <property type="molecule type" value="Genomic_DNA"/>
</dbReference>
<dbReference type="PATRIC" id="fig|543877.4.peg.2181"/>
<dbReference type="CDD" id="cd00209">
    <property type="entry name" value="DHFR"/>
    <property type="match status" value="1"/>
</dbReference>
<dbReference type="KEGG" id="amx:AM2010_2147"/>
<dbReference type="SUPFAM" id="SSF53597">
    <property type="entry name" value="Dihydrofolate reductase-like"/>
    <property type="match status" value="1"/>
</dbReference>
<dbReference type="GO" id="GO:0046654">
    <property type="term" value="P:tetrahydrofolate biosynthetic process"/>
    <property type="evidence" value="ECO:0007669"/>
    <property type="project" value="UniProtKB-UniPathway"/>
</dbReference>
<dbReference type="Pfam" id="PF00186">
    <property type="entry name" value="DHFR_1"/>
    <property type="match status" value="1"/>
</dbReference>
<keyword evidence="11" id="KW-0808">Transferase</keyword>
<dbReference type="AlphaFoldDB" id="A0A0G3XAH7"/>
<evidence type="ECO:0000256" key="1">
    <source>
        <dbReference type="ARBA" id="ARBA00004903"/>
    </source>
</evidence>
<evidence type="ECO:0000256" key="7">
    <source>
        <dbReference type="ARBA" id="ARBA00025067"/>
    </source>
</evidence>
<evidence type="ECO:0000256" key="4">
    <source>
        <dbReference type="ARBA" id="ARBA00022563"/>
    </source>
</evidence>
<dbReference type="UniPathway" id="UPA00077">
    <property type="reaction ID" value="UER00158"/>
</dbReference>
<dbReference type="GO" id="GO:0050661">
    <property type="term" value="F:NADP binding"/>
    <property type="evidence" value="ECO:0007669"/>
    <property type="project" value="InterPro"/>
</dbReference>
<dbReference type="OrthoDB" id="9804315at2"/>
<evidence type="ECO:0000313" key="11">
    <source>
        <dbReference type="EMBL" id="AKM08207.1"/>
    </source>
</evidence>
<dbReference type="GO" id="GO:0046655">
    <property type="term" value="P:folic acid metabolic process"/>
    <property type="evidence" value="ECO:0007669"/>
    <property type="project" value="TreeGrafter"/>
</dbReference>
<dbReference type="GO" id="GO:0046452">
    <property type="term" value="P:dihydrofolate metabolic process"/>
    <property type="evidence" value="ECO:0007669"/>
    <property type="project" value="TreeGrafter"/>
</dbReference>
<evidence type="ECO:0000259" key="10">
    <source>
        <dbReference type="PROSITE" id="PS51330"/>
    </source>
</evidence>
<evidence type="ECO:0000313" key="12">
    <source>
        <dbReference type="Proteomes" id="UP000037643"/>
    </source>
</evidence>
<dbReference type="RefSeq" id="WP_047807069.1">
    <property type="nucleotide sequence ID" value="NZ_CP011805.1"/>
</dbReference>
<dbReference type="InterPro" id="IPR024072">
    <property type="entry name" value="DHFR-like_dom_sf"/>
</dbReference>
<dbReference type="PIRSF" id="PIRSF000194">
    <property type="entry name" value="DHFR"/>
    <property type="match status" value="1"/>
</dbReference>
<dbReference type="InterPro" id="IPR017925">
    <property type="entry name" value="DHFR_CS"/>
</dbReference>